<comment type="caution">
    <text evidence="7">The sequence shown here is derived from an EMBL/GenBank/DDBJ whole genome shotgun (WGS) entry which is preliminary data.</text>
</comment>
<evidence type="ECO:0000256" key="6">
    <source>
        <dbReference type="SAM" id="Phobius"/>
    </source>
</evidence>
<feature type="transmembrane region" description="Helical" evidence="6">
    <location>
        <begin position="12"/>
        <end position="33"/>
    </location>
</feature>
<organism evidence="7 8">
    <name type="scientific">Pristionchus entomophagus</name>
    <dbReference type="NCBI Taxonomy" id="358040"/>
    <lineage>
        <taxon>Eukaryota</taxon>
        <taxon>Metazoa</taxon>
        <taxon>Ecdysozoa</taxon>
        <taxon>Nematoda</taxon>
        <taxon>Chromadorea</taxon>
        <taxon>Rhabditida</taxon>
        <taxon>Rhabditina</taxon>
        <taxon>Diplogasteromorpha</taxon>
        <taxon>Diplogasteroidea</taxon>
        <taxon>Neodiplogasteridae</taxon>
        <taxon>Pristionchus</taxon>
    </lineage>
</organism>
<name>A0AAV5TF40_9BILA</name>
<dbReference type="InterPro" id="IPR050920">
    <property type="entry name" value="Nematode_rcpt-like_delta"/>
</dbReference>
<protein>
    <recommendedName>
        <fullName evidence="9">G protein-coupled receptor</fullName>
    </recommendedName>
</protein>
<dbReference type="Proteomes" id="UP001432027">
    <property type="component" value="Unassembled WGS sequence"/>
</dbReference>
<proteinExistence type="inferred from homology"/>
<evidence type="ECO:0000256" key="2">
    <source>
        <dbReference type="ARBA" id="ARBA00009166"/>
    </source>
</evidence>
<accession>A0AAV5TF40</accession>
<evidence type="ECO:0000256" key="5">
    <source>
        <dbReference type="ARBA" id="ARBA00023136"/>
    </source>
</evidence>
<feature type="transmembrane region" description="Helical" evidence="6">
    <location>
        <begin position="72"/>
        <end position="91"/>
    </location>
</feature>
<evidence type="ECO:0000256" key="4">
    <source>
        <dbReference type="ARBA" id="ARBA00022989"/>
    </source>
</evidence>
<sequence length="167" mass="18606">KNISRIICMDDGTMVFVYVGACSVIGGATLCHACQTTHILLVNHSIGLLLLSFCYRLYAIRQRSALKCSPRLVWLLCSLLYLPTAGGWYIYFISARSTPNTIKNAFNLTGYVTTFLCLEDPSTWLSTSFIIIFSPSVMATVFVVRRLLLNNIAQTTTTTKPYDTTII</sequence>
<feature type="transmembrane region" description="Helical" evidence="6">
    <location>
        <begin position="124"/>
        <end position="144"/>
    </location>
</feature>
<keyword evidence="3 6" id="KW-0812">Transmembrane</keyword>
<dbReference type="InterPro" id="IPR019421">
    <property type="entry name" value="7TM_GPCR_serpentine_rcpt_Srd"/>
</dbReference>
<feature type="transmembrane region" description="Helical" evidence="6">
    <location>
        <begin position="39"/>
        <end position="60"/>
    </location>
</feature>
<reference evidence="7" key="1">
    <citation type="submission" date="2023-10" db="EMBL/GenBank/DDBJ databases">
        <title>Genome assembly of Pristionchus species.</title>
        <authorList>
            <person name="Yoshida K."/>
            <person name="Sommer R.J."/>
        </authorList>
    </citation>
    <scope>NUCLEOTIDE SEQUENCE</scope>
    <source>
        <strain evidence="7">RS0144</strain>
    </source>
</reference>
<evidence type="ECO:0000313" key="8">
    <source>
        <dbReference type="Proteomes" id="UP001432027"/>
    </source>
</evidence>
<evidence type="ECO:0000256" key="1">
    <source>
        <dbReference type="ARBA" id="ARBA00004141"/>
    </source>
</evidence>
<keyword evidence="5 6" id="KW-0472">Membrane</keyword>
<gene>
    <name evidence="7" type="ORF">PENTCL1PPCAC_13943</name>
</gene>
<dbReference type="PANTHER" id="PTHR22945">
    <property type="entry name" value="SERPENTINE RECEPTOR, CLASS D DELTA"/>
    <property type="match status" value="1"/>
</dbReference>
<keyword evidence="8" id="KW-1185">Reference proteome</keyword>
<comment type="similarity">
    <text evidence="2">Belongs to the nematode receptor-like protein srd family.</text>
</comment>
<keyword evidence="4 6" id="KW-1133">Transmembrane helix</keyword>
<dbReference type="AlphaFoldDB" id="A0AAV5TF40"/>
<dbReference type="GO" id="GO:0016020">
    <property type="term" value="C:membrane"/>
    <property type="evidence" value="ECO:0007669"/>
    <property type="project" value="UniProtKB-SubCell"/>
</dbReference>
<evidence type="ECO:0008006" key="9">
    <source>
        <dbReference type="Google" id="ProtNLM"/>
    </source>
</evidence>
<dbReference type="PANTHER" id="PTHR22945:SF40">
    <property type="entry name" value="SERPENTINE RECEPTOR, CLASS D (DELTA)-RELATED"/>
    <property type="match status" value="1"/>
</dbReference>
<dbReference type="EMBL" id="BTSX01000004">
    <property type="protein sequence ID" value="GMS91768.1"/>
    <property type="molecule type" value="Genomic_DNA"/>
</dbReference>
<feature type="non-terminal residue" evidence="7">
    <location>
        <position position="1"/>
    </location>
</feature>
<evidence type="ECO:0000313" key="7">
    <source>
        <dbReference type="EMBL" id="GMS91768.1"/>
    </source>
</evidence>
<comment type="subcellular location">
    <subcellularLocation>
        <location evidence="1">Membrane</location>
        <topology evidence="1">Multi-pass membrane protein</topology>
    </subcellularLocation>
</comment>
<dbReference type="Pfam" id="PF10317">
    <property type="entry name" value="7TM_GPCR_Srd"/>
    <property type="match status" value="1"/>
</dbReference>
<evidence type="ECO:0000256" key="3">
    <source>
        <dbReference type="ARBA" id="ARBA00022692"/>
    </source>
</evidence>